<sequence>MDLVKLCLAPWCSCMQNPVVREDMSYAFCTKEKLDRLESTMKDLVAKKHDIERELNLPQNRGKQPTNQLQRWVDKVGEKDEKVIQLLDEYSKSCVLCSCLKYVSRYRISRSAINLLEEITQLKGEQLEISFIEQQPPKLVPESYDSLGKRISSSLDLALSYLADETIRVVGIWGMGGVGKSTLLKKINQSLLDNANMGFDHVLFIVASQNIQLEKVREEIAKKLQLASSASKEDIFNVLKSNNFVVLLDNIWEEADLIDLGIPHPYSNNNSTKQYKHKVIFTTRSEDVCARMGASKRIKMKCLEPDEAWYLFKNNVKLDAIESDEKFKKIARQVMNRCGRLPLALKVIGKAMSNKKTIEEWKFILSLLKNSGTPIVQGVQESLLPILKFSYDNLPNNMNIKECFLCASMLPGAFKNELLECWMGFGHIGDFVNLQQAYAQAESIFKILEELCLLHFFDRGRVRFHNVIYEMAIWIASDCGRNRNKWILKSYDGFAVEVPIHDAEHWRFANRVIIGNIKLLPILSHQCSDLLCLIIQNSFQLEKIPKGFFRQLTNLAYLDLSGTRIKKLPKDIKHLVNLQHLNISSTDISSLSKELVYLKKLQYMICRNLRGLGRVEDGLMSRLQNLKVIDLYPTGWVGLEELHILKKHIKAIGMLVVSQEVLQQLSCLPTTRLCLYNLDSLISLPFDSLSCKNYGFLQELLIGSCPQLEELVMNGNETHLSDLRICKVENLRKLIWRDISPPNFFPMLKKLFIYKCKLENFAWVLHLPCLLSLVIKDCAEIETLFYVEEREIQQEVSERSTFPALQSFSLIKLPKLVSISNFALDFSQLSRLSVEECSVSIKMHCYSIAASLRRFC</sequence>
<comment type="caution">
    <text evidence="1">The sequence shown here is derived from an EMBL/GenBank/DDBJ whole genome shotgun (WGS) entry which is preliminary data.</text>
</comment>
<evidence type="ECO:0000313" key="1">
    <source>
        <dbReference type="EMBL" id="KAH7667071.1"/>
    </source>
</evidence>
<accession>A0ACB7V1K4</accession>
<keyword evidence="1" id="KW-0378">Hydrolase</keyword>
<evidence type="ECO:0000313" key="2">
    <source>
        <dbReference type="Proteomes" id="UP000827976"/>
    </source>
</evidence>
<organism evidence="1 2">
    <name type="scientific">Dioscorea alata</name>
    <name type="common">Purple yam</name>
    <dbReference type="NCBI Taxonomy" id="55571"/>
    <lineage>
        <taxon>Eukaryota</taxon>
        <taxon>Viridiplantae</taxon>
        <taxon>Streptophyta</taxon>
        <taxon>Embryophyta</taxon>
        <taxon>Tracheophyta</taxon>
        <taxon>Spermatophyta</taxon>
        <taxon>Magnoliopsida</taxon>
        <taxon>Liliopsida</taxon>
        <taxon>Dioscoreales</taxon>
        <taxon>Dioscoreaceae</taxon>
        <taxon>Dioscorea</taxon>
    </lineage>
</organism>
<dbReference type="Proteomes" id="UP000827976">
    <property type="component" value="Chromosome 12"/>
</dbReference>
<proteinExistence type="predicted"/>
<protein>
    <submittedName>
        <fullName evidence="1">P-loop containing nucleoside triphosphate hydrolase protein</fullName>
    </submittedName>
</protein>
<gene>
    <name evidence="1" type="ORF">IHE45_12G036000</name>
</gene>
<dbReference type="EMBL" id="CM037022">
    <property type="protein sequence ID" value="KAH7667071.1"/>
    <property type="molecule type" value="Genomic_DNA"/>
</dbReference>
<name>A0ACB7V1K4_DIOAL</name>
<reference evidence="2" key="1">
    <citation type="journal article" date="2022" name="Nat. Commun.">
        <title>Chromosome evolution and the genetic basis of agronomically important traits in greater yam.</title>
        <authorList>
            <person name="Bredeson J.V."/>
            <person name="Lyons J.B."/>
            <person name="Oniyinde I.O."/>
            <person name="Okereke N.R."/>
            <person name="Kolade O."/>
            <person name="Nnabue I."/>
            <person name="Nwadili C.O."/>
            <person name="Hribova E."/>
            <person name="Parker M."/>
            <person name="Nwogha J."/>
            <person name="Shu S."/>
            <person name="Carlson J."/>
            <person name="Kariba R."/>
            <person name="Muthemba S."/>
            <person name="Knop K."/>
            <person name="Barton G.J."/>
            <person name="Sherwood A.V."/>
            <person name="Lopez-Montes A."/>
            <person name="Asiedu R."/>
            <person name="Jamnadass R."/>
            <person name="Muchugi A."/>
            <person name="Goodstein D."/>
            <person name="Egesi C.N."/>
            <person name="Featherston J."/>
            <person name="Asfaw A."/>
            <person name="Simpson G.G."/>
            <person name="Dolezel J."/>
            <person name="Hendre P.S."/>
            <person name="Van Deynze A."/>
            <person name="Kumar P.L."/>
            <person name="Obidiegwu J.E."/>
            <person name="Bhattacharjee R."/>
            <person name="Rokhsar D.S."/>
        </authorList>
    </citation>
    <scope>NUCLEOTIDE SEQUENCE [LARGE SCALE GENOMIC DNA]</scope>
    <source>
        <strain evidence="2">cv. TDa95/00328</strain>
    </source>
</reference>
<keyword evidence="2" id="KW-1185">Reference proteome</keyword>